<dbReference type="Pfam" id="PF08448">
    <property type="entry name" value="PAS_4"/>
    <property type="match status" value="1"/>
</dbReference>
<evidence type="ECO:0000313" key="3">
    <source>
        <dbReference type="EMBL" id="AGS35987.1"/>
    </source>
</evidence>
<sequence>MTEHTSDASWQETAARIVADSTLDAVIYADRSGTIRLWNDAAETLFGHTADHAIGQSLDLIIPEKHRGAHWTGWDRVMDSGRTRYGHDPLSAPGVKANGERVSLEFSIVMLKDDAGEIEGIAAILRDVGKRWEREKALRAKVRELEGQAQQD</sequence>
<feature type="domain" description="PAS" evidence="1">
    <location>
        <begin position="11"/>
        <end position="64"/>
    </location>
</feature>
<dbReference type="SMART" id="SM00091">
    <property type="entry name" value="PAS"/>
    <property type="match status" value="1"/>
</dbReference>
<dbReference type="EMBL" id="CP003924">
    <property type="protein sequence ID" value="AGS35987.1"/>
    <property type="molecule type" value="Genomic_DNA"/>
</dbReference>
<dbReference type="PATRIC" id="fig|1224163.3.peg.2542"/>
<dbReference type="eggNOG" id="COG2202">
    <property type="taxonomic scope" value="Bacteria"/>
</dbReference>
<proteinExistence type="predicted"/>
<accession>S5SXY9</accession>
<protein>
    <recommendedName>
        <fullName evidence="5">PAS/PAC domain-containing protein</fullName>
    </recommendedName>
</protein>
<dbReference type="SUPFAM" id="SSF55785">
    <property type="entry name" value="PYP-like sensor domain (PAS domain)"/>
    <property type="match status" value="1"/>
</dbReference>
<dbReference type="InterPro" id="IPR000700">
    <property type="entry name" value="PAS-assoc_C"/>
</dbReference>
<dbReference type="AlphaFoldDB" id="S5SXY9"/>
<feature type="domain" description="PAC" evidence="2">
    <location>
        <begin position="88"/>
        <end position="140"/>
    </location>
</feature>
<organism evidence="3 4">
    <name type="scientific">Corynebacterium maris DSM 45190</name>
    <dbReference type="NCBI Taxonomy" id="1224163"/>
    <lineage>
        <taxon>Bacteria</taxon>
        <taxon>Bacillati</taxon>
        <taxon>Actinomycetota</taxon>
        <taxon>Actinomycetes</taxon>
        <taxon>Mycobacteriales</taxon>
        <taxon>Corynebacteriaceae</taxon>
        <taxon>Corynebacterium</taxon>
    </lineage>
</organism>
<dbReference type="Proteomes" id="UP000015388">
    <property type="component" value="Chromosome"/>
</dbReference>
<evidence type="ECO:0008006" key="5">
    <source>
        <dbReference type="Google" id="ProtNLM"/>
    </source>
</evidence>
<dbReference type="NCBIfam" id="TIGR00229">
    <property type="entry name" value="sensory_box"/>
    <property type="match status" value="1"/>
</dbReference>
<dbReference type="InterPro" id="IPR000014">
    <property type="entry name" value="PAS"/>
</dbReference>
<dbReference type="PROSITE" id="PS50112">
    <property type="entry name" value="PAS"/>
    <property type="match status" value="1"/>
</dbReference>
<dbReference type="RefSeq" id="WP_020936568.1">
    <property type="nucleotide sequence ID" value="NC_021915.1"/>
</dbReference>
<dbReference type="InterPro" id="IPR035965">
    <property type="entry name" value="PAS-like_dom_sf"/>
</dbReference>
<dbReference type="Gene3D" id="3.30.450.20">
    <property type="entry name" value="PAS domain"/>
    <property type="match status" value="1"/>
</dbReference>
<dbReference type="KEGG" id="cmd:B841_12585"/>
<name>S5SXY9_9CORY</name>
<gene>
    <name evidence="3" type="ORF">B841_12585</name>
</gene>
<evidence type="ECO:0000259" key="1">
    <source>
        <dbReference type="PROSITE" id="PS50112"/>
    </source>
</evidence>
<dbReference type="OrthoDB" id="3687827at2"/>
<evidence type="ECO:0000313" key="4">
    <source>
        <dbReference type="Proteomes" id="UP000015388"/>
    </source>
</evidence>
<dbReference type="HOGENOM" id="CLU_144643_0_0_11"/>
<dbReference type="STRING" id="1224163.B841_12585"/>
<dbReference type="PROSITE" id="PS50113">
    <property type="entry name" value="PAC"/>
    <property type="match status" value="1"/>
</dbReference>
<dbReference type="InterPro" id="IPR013656">
    <property type="entry name" value="PAS_4"/>
</dbReference>
<keyword evidence="4" id="KW-1185">Reference proteome</keyword>
<evidence type="ECO:0000259" key="2">
    <source>
        <dbReference type="PROSITE" id="PS50113"/>
    </source>
</evidence>
<reference evidence="3 4" key="1">
    <citation type="submission" date="2012-11" db="EMBL/GenBank/DDBJ databases">
        <title>The complete genome sequence of Corynebacterium maris Coryn-1 (=DSM 45190).</title>
        <authorList>
            <person name="Schaffert L."/>
            <person name="Albersmeier A."/>
            <person name="Kalinowski J."/>
            <person name="Ruckert C."/>
        </authorList>
    </citation>
    <scope>NUCLEOTIDE SEQUENCE [LARGE SCALE GENOMIC DNA]</scope>
    <source>
        <strain evidence="4">Coryn-1</strain>
    </source>
</reference>
<dbReference type="CDD" id="cd00130">
    <property type="entry name" value="PAS"/>
    <property type="match status" value="1"/>
</dbReference>